<keyword evidence="1" id="KW-1133">Transmembrane helix</keyword>
<accession>A0A0M0EBK5</accession>
<feature type="transmembrane region" description="Helical" evidence="1">
    <location>
        <begin position="6"/>
        <end position="34"/>
    </location>
</feature>
<protein>
    <submittedName>
        <fullName evidence="2">Uncharacterized protein</fullName>
    </submittedName>
</protein>
<keyword evidence="1" id="KW-0812">Transmembrane</keyword>
<keyword evidence="3" id="KW-1185">Reference proteome</keyword>
<keyword evidence="1" id="KW-0472">Membrane</keyword>
<proteinExistence type="predicted"/>
<dbReference type="Proteomes" id="UP000037566">
    <property type="component" value="Unassembled WGS sequence"/>
</dbReference>
<dbReference type="AlphaFoldDB" id="A0A0M0EBK5"/>
<name>A0A0M0EBK5_KOMEU</name>
<sequence length="60" mass="7189">MFNFNLLLAIISHQLLQLYFLLFDLFMVFVEFFFSGMQRNFRLCNFLLCTGYVMQDGGFI</sequence>
<evidence type="ECO:0000313" key="3">
    <source>
        <dbReference type="Proteomes" id="UP000037566"/>
    </source>
</evidence>
<evidence type="ECO:0000256" key="1">
    <source>
        <dbReference type="SAM" id="Phobius"/>
    </source>
</evidence>
<comment type="caution">
    <text evidence="2">The sequence shown here is derived from an EMBL/GenBank/DDBJ whole genome shotgun (WGS) entry which is preliminary data.</text>
</comment>
<evidence type="ECO:0000313" key="2">
    <source>
        <dbReference type="EMBL" id="KON62634.1"/>
    </source>
</evidence>
<reference evidence="2" key="1">
    <citation type="submission" date="2015-08" db="EMBL/GenBank/DDBJ databases">
        <title>Draft genome sequence of Komagataeibacter europaeus CECT 8546 a cellulose producer strain from vinegar produced by the traditional method.</title>
        <authorList>
            <person name="Poehlein A."/>
            <person name="Valera M.J."/>
            <person name="Haack F.S."/>
            <person name="Mas A."/>
            <person name="Daniel R."/>
            <person name="Streit W.R."/>
            <person name="Mateo E."/>
        </authorList>
    </citation>
    <scope>NUCLEOTIDE SEQUENCE [LARGE SCALE GENOMIC DNA]</scope>
    <source>
        <strain evidence="2">CECT 8546</strain>
    </source>
</reference>
<organism evidence="2 3">
    <name type="scientific">Komagataeibacter europaeus</name>
    <name type="common">Gluconacetobacter europaeus</name>
    <dbReference type="NCBI Taxonomy" id="33995"/>
    <lineage>
        <taxon>Bacteria</taxon>
        <taxon>Pseudomonadati</taxon>
        <taxon>Pseudomonadota</taxon>
        <taxon>Alphaproteobacteria</taxon>
        <taxon>Acetobacterales</taxon>
        <taxon>Acetobacteraceae</taxon>
        <taxon>Komagataeibacter</taxon>
    </lineage>
</organism>
<dbReference type="EMBL" id="LHUQ01000092">
    <property type="protein sequence ID" value="KON62634.1"/>
    <property type="molecule type" value="Genomic_DNA"/>
</dbReference>
<gene>
    <name evidence="2" type="ORF">KOEU_38790</name>
</gene>